<feature type="signal peptide" evidence="7">
    <location>
        <begin position="1"/>
        <end position="46"/>
    </location>
</feature>
<evidence type="ECO:0000256" key="7">
    <source>
        <dbReference type="SAM" id="SignalP"/>
    </source>
</evidence>
<dbReference type="InterPro" id="IPR006311">
    <property type="entry name" value="TAT_signal"/>
</dbReference>
<dbReference type="Proteomes" id="UP000194139">
    <property type="component" value="Chromosome"/>
</dbReference>
<dbReference type="PANTHER" id="PTHR30429:SF0">
    <property type="entry name" value="METHIONINE-BINDING LIPOPROTEIN METQ"/>
    <property type="match status" value="1"/>
</dbReference>
<evidence type="ECO:0000256" key="2">
    <source>
        <dbReference type="ARBA" id="ARBA00022729"/>
    </source>
</evidence>
<dbReference type="AlphaFoldDB" id="A0A1W6Z4E6"/>
<reference evidence="8 9" key="1">
    <citation type="submission" date="2017-05" db="EMBL/GenBank/DDBJ databases">
        <title>Complete and WGS of Bordetella genogroups.</title>
        <authorList>
            <person name="Spilker T."/>
            <person name="LiPuma J."/>
        </authorList>
    </citation>
    <scope>NUCLEOTIDE SEQUENCE [LARGE SCALE GENOMIC DNA]</scope>
    <source>
        <strain evidence="8 9">AU17164</strain>
    </source>
</reference>
<organism evidence="8 9">
    <name type="scientific">Bordetella genomosp. 9</name>
    <dbReference type="NCBI Taxonomy" id="1416803"/>
    <lineage>
        <taxon>Bacteria</taxon>
        <taxon>Pseudomonadati</taxon>
        <taxon>Pseudomonadota</taxon>
        <taxon>Betaproteobacteria</taxon>
        <taxon>Burkholderiales</taxon>
        <taxon>Alcaligenaceae</taxon>
        <taxon>Bordetella</taxon>
    </lineage>
</organism>
<comment type="similarity">
    <text evidence="6">Belongs to the nlpA lipoprotein family.</text>
</comment>
<evidence type="ECO:0000313" key="9">
    <source>
        <dbReference type="Proteomes" id="UP000194139"/>
    </source>
</evidence>
<keyword evidence="4" id="KW-0564">Palmitate</keyword>
<name>A0A1W6Z4E6_9BORD</name>
<keyword evidence="9" id="KW-1185">Reference proteome</keyword>
<gene>
    <name evidence="8" type="ORF">CAL13_19500</name>
</gene>
<dbReference type="InterPro" id="IPR004872">
    <property type="entry name" value="Lipoprotein_NlpA"/>
</dbReference>
<dbReference type="EMBL" id="CP021109">
    <property type="protein sequence ID" value="ARP88156.1"/>
    <property type="molecule type" value="Genomic_DNA"/>
</dbReference>
<protein>
    <recommendedName>
        <fullName evidence="6">Lipoprotein</fullName>
    </recommendedName>
</protein>
<dbReference type="SUPFAM" id="SSF53850">
    <property type="entry name" value="Periplasmic binding protein-like II"/>
    <property type="match status" value="1"/>
</dbReference>
<keyword evidence="3" id="KW-0472">Membrane</keyword>
<dbReference type="PIRSF" id="PIRSF002854">
    <property type="entry name" value="MetQ"/>
    <property type="match status" value="1"/>
</dbReference>
<dbReference type="Gene3D" id="3.40.190.10">
    <property type="entry name" value="Periplasmic binding protein-like II"/>
    <property type="match status" value="2"/>
</dbReference>
<dbReference type="RefSeq" id="WP_086073284.1">
    <property type="nucleotide sequence ID" value="NZ_CP021109.1"/>
</dbReference>
<evidence type="ECO:0000313" key="8">
    <source>
        <dbReference type="EMBL" id="ARP88156.1"/>
    </source>
</evidence>
<evidence type="ECO:0000256" key="5">
    <source>
        <dbReference type="ARBA" id="ARBA00023288"/>
    </source>
</evidence>
<dbReference type="NCBIfam" id="TIGR00363">
    <property type="entry name" value="MetQ/NlpA family lipoprotein"/>
    <property type="match status" value="1"/>
</dbReference>
<evidence type="ECO:0000256" key="6">
    <source>
        <dbReference type="PIRNR" id="PIRNR002854"/>
    </source>
</evidence>
<dbReference type="GO" id="GO:0016020">
    <property type="term" value="C:membrane"/>
    <property type="evidence" value="ECO:0007669"/>
    <property type="project" value="UniProtKB-SubCell"/>
</dbReference>
<dbReference type="PANTHER" id="PTHR30429">
    <property type="entry name" value="D-METHIONINE-BINDING LIPOPROTEIN METQ"/>
    <property type="match status" value="1"/>
</dbReference>
<evidence type="ECO:0000256" key="3">
    <source>
        <dbReference type="ARBA" id="ARBA00023136"/>
    </source>
</evidence>
<sequence>MIEKPSRVRAAAAGPANPARRALAACLAVLASGLSAALLAAAPAAAAEKLSVAATQVPHAEILEFVKPTLAKEGVDLDIKVFSDYVQPNLATADKQVDVNFFQHQPYLDTFNRDRGTNLVSVAKVHVEPFGAYSRKIKNVSELKSGATVAIPNDATNGGRALLLLQKQGLIKLKNPNDIRATPLDVVDNRKNLKFQELEAAMLPRSLDDVDLALINTNYALEAKLVPTRDALFIEGADSPYANIIVARPDNKDAAAVKKLVQALHTPQVKTFIQEKYKGAVVPAF</sequence>
<dbReference type="CDD" id="cd13597">
    <property type="entry name" value="PBP2_lipoprotein_Tp32"/>
    <property type="match status" value="1"/>
</dbReference>
<keyword evidence="5 6" id="KW-0449">Lipoprotein</keyword>
<accession>A0A1W6Z4E6</accession>
<evidence type="ECO:0000256" key="1">
    <source>
        <dbReference type="ARBA" id="ARBA00004635"/>
    </source>
</evidence>
<proteinExistence type="inferred from homology"/>
<feature type="chain" id="PRO_5011986647" description="Lipoprotein" evidence="7">
    <location>
        <begin position="47"/>
        <end position="285"/>
    </location>
</feature>
<evidence type="ECO:0000256" key="4">
    <source>
        <dbReference type="ARBA" id="ARBA00023139"/>
    </source>
</evidence>
<keyword evidence="2 7" id="KW-0732">Signal</keyword>
<comment type="subcellular location">
    <subcellularLocation>
        <location evidence="1">Membrane</location>
        <topology evidence="1">Lipid-anchor</topology>
    </subcellularLocation>
</comment>
<dbReference type="PROSITE" id="PS51318">
    <property type="entry name" value="TAT"/>
    <property type="match status" value="1"/>
</dbReference>
<dbReference type="Pfam" id="PF03180">
    <property type="entry name" value="Lipoprotein_9"/>
    <property type="match status" value="1"/>
</dbReference>